<gene>
    <name evidence="1" type="ORF">AOL_s00088g37</name>
</gene>
<protein>
    <submittedName>
        <fullName evidence="1">Uncharacterized protein</fullName>
    </submittedName>
</protein>
<dbReference type="HOGENOM" id="CLU_1255697_0_0_1"/>
<accession>G1XHS4</accession>
<dbReference type="GeneID" id="22895015"/>
<dbReference type="EMBL" id="ADOT01000159">
    <property type="protein sequence ID" value="EGX47322.1"/>
    <property type="molecule type" value="Genomic_DNA"/>
</dbReference>
<organism evidence="1 2">
    <name type="scientific">Arthrobotrys oligospora (strain ATCC 24927 / CBS 115.81 / DSM 1491)</name>
    <name type="common">Nematode-trapping fungus</name>
    <name type="synonym">Didymozoophaga oligospora</name>
    <dbReference type="NCBI Taxonomy" id="756982"/>
    <lineage>
        <taxon>Eukaryota</taxon>
        <taxon>Fungi</taxon>
        <taxon>Dikarya</taxon>
        <taxon>Ascomycota</taxon>
        <taxon>Pezizomycotina</taxon>
        <taxon>Orbiliomycetes</taxon>
        <taxon>Orbiliales</taxon>
        <taxon>Orbiliaceae</taxon>
        <taxon>Orbilia</taxon>
        <taxon>Orbilia oligospora</taxon>
    </lineage>
</organism>
<name>G1XHS4_ARTOA</name>
<sequence>MGRPALTTEFVAAAATILRHSRIRRFARDAFAFLQRVPRALSPQTIEKIQTHETMSPASFDRQEIKSILKPLTECQQCNPLSMDEKGLLARIRHDYVPNSLENSLAEALRVRSRRHQESKLSVKLSPHFFTVTDPVIHFEFMAVVITEFPDLFNCQKHRHCGLNYFRKIGWRPSAPEEIILEMFANAAMEYVQRYNYCGQQLVDTEEPELHRERVKFIVF</sequence>
<dbReference type="InParanoid" id="G1XHS4"/>
<proteinExistence type="predicted"/>
<comment type="caution">
    <text evidence="1">The sequence shown here is derived from an EMBL/GenBank/DDBJ whole genome shotgun (WGS) entry which is preliminary data.</text>
</comment>
<dbReference type="AlphaFoldDB" id="G1XHS4"/>
<dbReference type="Proteomes" id="UP000008784">
    <property type="component" value="Unassembled WGS sequence"/>
</dbReference>
<evidence type="ECO:0000313" key="1">
    <source>
        <dbReference type="EMBL" id="EGX47322.1"/>
    </source>
</evidence>
<keyword evidence="2" id="KW-1185">Reference proteome</keyword>
<reference evidence="1 2" key="1">
    <citation type="journal article" date="2011" name="PLoS Pathog.">
        <title>Genomic and proteomic analyses of the fungus Arthrobotrys oligospora provide insights into nematode-trap formation.</title>
        <authorList>
            <person name="Yang J."/>
            <person name="Wang L."/>
            <person name="Ji X."/>
            <person name="Feng Y."/>
            <person name="Li X."/>
            <person name="Zou C."/>
            <person name="Xu J."/>
            <person name="Ren Y."/>
            <person name="Mi Q."/>
            <person name="Wu J."/>
            <person name="Liu S."/>
            <person name="Liu Y."/>
            <person name="Huang X."/>
            <person name="Wang H."/>
            <person name="Niu X."/>
            <person name="Li J."/>
            <person name="Liang L."/>
            <person name="Luo Y."/>
            <person name="Ji K."/>
            <person name="Zhou W."/>
            <person name="Yu Z."/>
            <person name="Li G."/>
            <person name="Liu Y."/>
            <person name="Li L."/>
            <person name="Qiao M."/>
            <person name="Feng L."/>
            <person name="Zhang K.-Q."/>
        </authorList>
    </citation>
    <scope>NUCLEOTIDE SEQUENCE [LARGE SCALE GENOMIC DNA]</scope>
    <source>
        <strain evidence="2">ATCC 24927 / CBS 115.81 / DSM 1491</strain>
    </source>
</reference>
<evidence type="ECO:0000313" key="2">
    <source>
        <dbReference type="Proteomes" id="UP000008784"/>
    </source>
</evidence>
<dbReference type="RefSeq" id="XP_011124036.1">
    <property type="nucleotide sequence ID" value="XM_011125734.1"/>
</dbReference>